<protein>
    <submittedName>
        <fullName evidence="4">Endo/exonuclease/phosphatase domain-containing protein</fullName>
    </submittedName>
</protein>
<keyword evidence="3" id="KW-1185">Reference proteome</keyword>
<dbReference type="Proteomes" id="UP000275846">
    <property type="component" value="Unassembled WGS sequence"/>
</dbReference>
<gene>
    <name evidence="2" type="ORF">SSLN_LOCUS11446</name>
</gene>
<feature type="region of interest" description="Disordered" evidence="1">
    <location>
        <begin position="109"/>
        <end position="145"/>
    </location>
</feature>
<evidence type="ECO:0000313" key="3">
    <source>
        <dbReference type="Proteomes" id="UP000275846"/>
    </source>
</evidence>
<accession>A0A183T4P8</accession>
<dbReference type="SUPFAM" id="SSF56219">
    <property type="entry name" value="DNase I-like"/>
    <property type="match status" value="1"/>
</dbReference>
<dbReference type="Gene3D" id="3.60.10.10">
    <property type="entry name" value="Endonuclease/exonuclease/phosphatase"/>
    <property type="match status" value="1"/>
</dbReference>
<dbReference type="InterPro" id="IPR036691">
    <property type="entry name" value="Endo/exonu/phosph_ase_sf"/>
</dbReference>
<feature type="region of interest" description="Disordered" evidence="1">
    <location>
        <begin position="68"/>
        <end position="88"/>
    </location>
</feature>
<dbReference type="EMBL" id="UYSU01036533">
    <property type="protein sequence ID" value="VDL97831.1"/>
    <property type="molecule type" value="Genomic_DNA"/>
</dbReference>
<dbReference type="OrthoDB" id="6242194at2759"/>
<sequence>MFATIIRAYAPPMTSFDAAKDKFYEDLHTLLATVPKEDNLIVLGDFNTRVGRDHAVWQGVLGPHGLGTPSPVDQHLLPPSDVGEGHVDSPSLAALTAVGLCSRPEARLTERAGNQGDPRCRWLYRSPPHHLPDEAPTSTPTKAPS</sequence>
<reference evidence="4" key="1">
    <citation type="submission" date="2016-06" db="UniProtKB">
        <authorList>
            <consortium name="WormBaseParasite"/>
        </authorList>
    </citation>
    <scope>IDENTIFICATION</scope>
</reference>
<reference evidence="2 3" key="2">
    <citation type="submission" date="2018-11" db="EMBL/GenBank/DDBJ databases">
        <authorList>
            <consortium name="Pathogen Informatics"/>
        </authorList>
    </citation>
    <scope>NUCLEOTIDE SEQUENCE [LARGE SCALE GENOMIC DNA]</scope>
    <source>
        <strain evidence="2 3">NST_G2</strain>
    </source>
</reference>
<evidence type="ECO:0000256" key="1">
    <source>
        <dbReference type="SAM" id="MobiDB-lite"/>
    </source>
</evidence>
<evidence type="ECO:0000313" key="4">
    <source>
        <dbReference type="WBParaSite" id="SSLN_0001188901-mRNA-1"/>
    </source>
</evidence>
<dbReference type="WBParaSite" id="SSLN_0001188901-mRNA-1">
    <property type="protein sequence ID" value="SSLN_0001188901-mRNA-1"/>
    <property type="gene ID" value="SSLN_0001188901"/>
</dbReference>
<dbReference type="AlphaFoldDB" id="A0A183T4P8"/>
<proteinExistence type="predicted"/>
<organism evidence="4">
    <name type="scientific">Schistocephalus solidus</name>
    <name type="common">Tapeworm</name>
    <dbReference type="NCBI Taxonomy" id="70667"/>
    <lineage>
        <taxon>Eukaryota</taxon>
        <taxon>Metazoa</taxon>
        <taxon>Spiralia</taxon>
        <taxon>Lophotrochozoa</taxon>
        <taxon>Platyhelminthes</taxon>
        <taxon>Cestoda</taxon>
        <taxon>Eucestoda</taxon>
        <taxon>Diphyllobothriidea</taxon>
        <taxon>Diphyllobothriidae</taxon>
        <taxon>Schistocephalus</taxon>
    </lineage>
</organism>
<name>A0A183T4P8_SCHSO</name>
<evidence type="ECO:0000313" key="2">
    <source>
        <dbReference type="EMBL" id="VDL97831.1"/>
    </source>
</evidence>
<dbReference type="STRING" id="70667.A0A183T4P8"/>
<feature type="compositionally biased region" description="Polar residues" evidence="1">
    <location>
        <begin position="136"/>
        <end position="145"/>
    </location>
</feature>